<keyword evidence="8" id="KW-0644">Prostaglandin metabolism</keyword>
<evidence type="ECO:0000256" key="13">
    <source>
        <dbReference type="ARBA" id="ARBA00023002"/>
    </source>
</evidence>
<evidence type="ECO:0000256" key="31">
    <source>
        <dbReference type="ARBA" id="ARBA00049068"/>
    </source>
</evidence>
<dbReference type="SMART" id="SM00829">
    <property type="entry name" value="PKS_ER"/>
    <property type="match status" value="1"/>
</dbReference>
<evidence type="ECO:0000256" key="17">
    <source>
        <dbReference type="ARBA" id="ARBA00032255"/>
    </source>
</evidence>
<evidence type="ECO:0000256" key="3">
    <source>
        <dbReference type="ARBA" id="ARBA00011852"/>
    </source>
</evidence>
<dbReference type="SUPFAM" id="SSF50129">
    <property type="entry name" value="GroES-like"/>
    <property type="match status" value="2"/>
</dbReference>
<dbReference type="SUPFAM" id="SSF51735">
    <property type="entry name" value="NAD(P)-binding Rossmann-fold domains"/>
    <property type="match status" value="1"/>
</dbReference>
<dbReference type="CDD" id="cd08294">
    <property type="entry name" value="leukotriene_B4_DH_like"/>
    <property type="match status" value="1"/>
</dbReference>
<keyword evidence="14" id="KW-0443">Lipid metabolism</keyword>
<evidence type="ECO:0000256" key="25">
    <source>
        <dbReference type="ARBA" id="ARBA00047903"/>
    </source>
</evidence>
<comment type="catalytic activity">
    <reaction evidence="24">
        <text>13,14-dihydro-15-oxo-prostaglandin F1alpha + NADP(+) = 15-oxoprostaglandin F1alpha + NADPH + H(+)</text>
        <dbReference type="Rhea" id="RHEA:50592"/>
        <dbReference type="ChEBI" id="CHEBI:15378"/>
        <dbReference type="ChEBI" id="CHEBI:57783"/>
        <dbReference type="ChEBI" id="CHEBI:58349"/>
        <dbReference type="ChEBI" id="CHEBI:79072"/>
        <dbReference type="ChEBI" id="CHEBI:133411"/>
    </reaction>
    <physiologicalReaction direction="right-to-left" evidence="24">
        <dbReference type="Rhea" id="RHEA:50594"/>
    </physiologicalReaction>
</comment>
<comment type="catalytic activity">
    <reaction evidence="33">
        <text>an n-alkanal + NADP(+) = an alk-2-enal + NADPH + H(+)</text>
        <dbReference type="Rhea" id="RHEA:13737"/>
        <dbReference type="ChEBI" id="CHEBI:12834"/>
        <dbReference type="ChEBI" id="CHEBI:13757"/>
        <dbReference type="ChEBI" id="CHEBI:15378"/>
        <dbReference type="ChEBI" id="CHEBI:57783"/>
        <dbReference type="ChEBI" id="CHEBI:58349"/>
        <dbReference type="EC" id="1.3.1.74"/>
    </reaction>
    <physiologicalReaction direction="right-to-left" evidence="33">
        <dbReference type="Rhea" id="RHEA:13739"/>
    </physiologicalReaction>
</comment>
<feature type="domain" description="Enoyl reductase (ER)" evidence="35">
    <location>
        <begin position="15"/>
        <end position="333"/>
    </location>
</feature>
<evidence type="ECO:0000256" key="30">
    <source>
        <dbReference type="ARBA" id="ARBA00048953"/>
    </source>
</evidence>
<comment type="catalytic activity">
    <reaction evidence="29">
        <text>20-hydroxy-leukotriene B4 + NADP(+) = 12-oxo-20-hydroxy-leukotriene B4 + NADPH + H(+)</text>
        <dbReference type="Rhea" id="RHEA:51208"/>
        <dbReference type="ChEBI" id="CHEBI:15378"/>
        <dbReference type="ChEBI" id="CHEBI:57460"/>
        <dbReference type="ChEBI" id="CHEBI:57783"/>
        <dbReference type="ChEBI" id="CHEBI:58349"/>
        <dbReference type="ChEBI" id="CHEBI:133346"/>
    </reaction>
    <physiologicalReaction direction="left-to-right" evidence="29">
        <dbReference type="Rhea" id="RHEA:51209"/>
    </physiologicalReaction>
</comment>
<evidence type="ECO:0000256" key="9">
    <source>
        <dbReference type="ARBA" id="ARBA00022553"/>
    </source>
</evidence>
<dbReference type="InterPro" id="IPR011032">
    <property type="entry name" value="GroES-like_sf"/>
</dbReference>
<evidence type="ECO:0000256" key="12">
    <source>
        <dbReference type="ARBA" id="ARBA00022990"/>
    </source>
</evidence>
<dbReference type="Pfam" id="PF00107">
    <property type="entry name" value="ADH_zinc_N"/>
    <property type="match status" value="1"/>
</dbReference>
<comment type="catalytic activity">
    <reaction evidence="32">
        <text>13,14-dihydro-15-oxo-prostaglandin E1 + NADP(+) = 15-oxoprostaglandin E1 + NADPH + H(+)</text>
        <dbReference type="Rhea" id="RHEA:50584"/>
        <dbReference type="ChEBI" id="CHEBI:15378"/>
        <dbReference type="ChEBI" id="CHEBI:57401"/>
        <dbReference type="ChEBI" id="CHEBI:57783"/>
        <dbReference type="ChEBI" id="CHEBI:58349"/>
        <dbReference type="ChEBI" id="CHEBI:133408"/>
    </reaction>
    <physiologicalReaction direction="right-to-left" evidence="32">
        <dbReference type="Rhea" id="RHEA:50586"/>
    </physiologicalReaction>
</comment>
<dbReference type="VEuPathDB" id="VectorBase:CSON011202"/>
<name>A0A336LLS4_CULSO</name>
<sequence>MVKAKTWIKANEWTGVPKFEDLKLSEVDLPELKDREVLVEAEYLSVDPYHWAFSLTPGNVMIGGQVAKVIESKNEKFTVGSYLYGHFGWRTHTIFNPDVKDIFGEPYLLPDWSPLPRSLGLGVLGMPGNTAYFGFLELCQPKAGETLLVNAAGGAVGSLVGQIGKLKGLKVIGIAGTDAKCEWITKELGFDHAINYKTQDVATELDKVAPNGIDCYFDNVGGEQSSIIFEKMNQFGRISVCGSISCYGSLVTGPKTYVKVPAVQPMFVFKQLKMEGFIVSRWLDRWMEGIMQMADWIKEGKIKYHETITEGFEKMPEAFIGMLNGSNTGKAVIKV</sequence>
<gene>
    <name evidence="36" type="primary">CSON011202</name>
</gene>
<comment type="subunit">
    <text evidence="3">Monomer or homodimer.</text>
</comment>
<evidence type="ECO:0000256" key="27">
    <source>
        <dbReference type="ARBA" id="ARBA00048290"/>
    </source>
</evidence>
<evidence type="ECO:0000256" key="19">
    <source>
        <dbReference type="ARBA" id="ARBA00033119"/>
    </source>
</evidence>
<evidence type="ECO:0000256" key="4">
    <source>
        <dbReference type="ARBA" id="ARBA00011981"/>
    </source>
</evidence>
<evidence type="ECO:0000256" key="16">
    <source>
        <dbReference type="ARBA" id="ARBA00031851"/>
    </source>
</evidence>
<evidence type="ECO:0000256" key="6">
    <source>
        <dbReference type="ARBA" id="ARBA00020651"/>
    </source>
</evidence>
<evidence type="ECO:0000256" key="8">
    <source>
        <dbReference type="ARBA" id="ARBA00022501"/>
    </source>
</evidence>
<evidence type="ECO:0000256" key="15">
    <source>
        <dbReference type="ARBA" id="ARBA00023278"/>
    </source>
</evidence>
<evidence type="ECO:0000256" key="28">
    <source>
        <dbReference type="ARBA" id="ARBA00048387"/>
    </source>
</evidence>
<dbReference type="AlphaFoldDB" id="A0A336LLS4"/>
<dbReference type="EC" id="1.3.1.48" evidence="4"/>
<dbReference type="InterPro" id="IPR036291">
    <property type="entry name" value="NAD(P)-bd_dom_sf"/>
</dbReference>
<comment type="catalytic activity">
    <reaction evidence="34">
        <text>hexanal + NADP(+) = (E)-hex-2-enal + NADPH + H(+)</text>
        <dbReference type="Rhea" id="RHEA:50776"/>
        <dbReference type="ChEBI" id="CHEBI:15378"/>
        <dbReference type="ChEBI" id="CHEBI:28913"/>
        <dbReference type="ChEBI" id="CHEBI:57783"/>
        <dbReference type="ChEBI" id="CHEBI:58349"/>
        <dbReference type="ChEBI" id="CHEBI:88528"/>
    </reaction>
    <physiologicalReaction direction="right-to-left" evidence="34">
        <dbReference type="Rhea" id="RHEA:50778"/>
    </physiologicalReaction>
</comment>
<keyword evidence="15" id="KW-0379">Hydroxylation</keyword>
<evidence type="ECO:0000313" key="36">
    <source>
        <dbReference type="EMBL" id="SSX18926.1"/>
    </source>
</evidence>
<evidence type="ECO:0000256" key="34">
    <source>
        <dbReference type="ARBA" id="ARBA00049368"/>
    </source>
</evidence>
<evidence type="ECO:0000256" key="24">
    <source>
        <dbReference type="ARBA" id="ARBA00047878"/>
    </source>
</evidence>
<evidence type="ECO:0000259" key="35">
    <source>
        <dbReference type="SMART" id="SM00829"/>
    </source>
</evidence>
<evidence type="ECO:0000256" key="14">
    <source>
        <dbReference type="ARBA" id="ARBA00023098"/>
    </source>
</evidence>
<dbReference type="GO" id="GO:0047522">
    <property type="term" value="F:15-oxoprostaglandin 13-reductase [NAD(P)+] activity"/>
    <property type="evidence" value="ECO:0007669"/>
    <property type="project" value="UniProtKB-EC"/>
</dbReference>
<keyword evidence="11" id="KW-0521">NADP</keyword>
<dbReference type="InterPro" id="IPR045010">
    <property type="entry name" value="MDR_fam"/>
</dbReference>
<dbReference type="EC" id="1.3.1.74" evidence="5"/>
<comment type="catalytic activity">
    <reaction evidence="28">
        <text>4-hydroxynonanal + NADP(+) = (E)-4-hydroxynon-2-enal + NADPH + H(+)</text>
        <dbReference type="Rhea" id="RHEA:64736"/>
        <dbReference type="ChEBI" id="CHEBI:15378"/>
        <dbReference type="ChEBI" id="CHEBI:57783"/>
        <dbReference type="ChEBI" id="CHEBI:58349"/>
        <dbReference type="ChEBI" id="CHEBI:58968"/>
        <dbReference type="ChEBI" id="CHEBI:156112"/>
    </reaction>
    <physiologicalReaction direction="right-to-left" evidence="28">
        <dbReference type="Rhea" id="RHEA:64738"/>
    </physiologicalReaction>
</comment>
<dbReference type="InterPro" id="IPR020843">
    <property type="entry name" value="ER"/>
</dbReference>
<evidence type="ECO:0000256" key="11">
    <source>
        <dbReference type="ARBA" id="ARBA00022857"/>
    </source>
</evidence>
<dbReference type="Pfam" id="PF16884">
    <property type="entry name" value="ADH_N_2"/>
    <property type="match status" value="1"/>
</dbReference>
<evidence type="ECO:0000256" key="32">
    <source>
        <dbReference type="ARBA" id="ARBA00049070"/>
    </source>
</evidence>
<reference evidence="36" key="1">
    <citation type="submission" date="2018-07" db="EMBL/GenBank/DDBJ databases">
        <authorList>
            <person name="Quirk P.G."/>
            <person name="Krulwich T.A."/>
        </authorList>
    </citation>
    <scope>NUCLEOTIDE SEQUENCE</scope>
</reference>
<dbReference type="PANTHER" id="PTHR43205:SF7">
    <property type="entry name" value="PROSTAGLANDIN REDUCTASE 1"/>
    <property type="match status" value="1"/>
</dbReference>
<dbReference type="GO" id="GO:0006693">
    <property type="term" value="P:prostaglandin metabolic process"/>
    <property type="evidence" value="ECO:0007669"/>
    <property type="project" value="UniProtKB-KW"/>
</dbReference>
<comment type="catalytic activity">
    <reaction evidence="20">
        <text>octanal + NADP(+) = (2E)-octenal + NADPH + H(+)</text>
        <dbReference type="Rhea" id="RHEA:50780"/>
        <dbReference type="ChEBI" id="CHEBI:15378"/>
        <dbReference type="ChEBI" id="CHEBI:17935"/>
        <dbReference type="ChEBI" id="CHEBI:57783"/>
        <dbReference type="ChEBI" id="CHEBI:58349"/>
        <dbReference type="ChEBI" id="CHEBI:61748"/>
    </reaction>
    <physiologicalReaction direction="right-to-left" evidence="20">
        <dbReference type="Rhea" id="RHEA:50782"/>
    </physiologicalReaction>
</comment>
<evidence type="ECO:0000256" key="10">
    <source>
        <dbReference type="ARBA" id="ARBA00022832"/>
    </source>
</evidence>
<keyword evidence="12" id="KW-0007">Acetylation</keyword>
<comment type="catalytic activity">
    <reaction evidence="23">
        <text>leukotriene B4 + NADP(+) = 12-oxo-leukotriene B4 + NADPH + H(+)</text>
        <dbReference type="Rhea" id="RHEA:50608"/>
        <dbReference type="ChEBI" id="CHEBI:15378"/>
        <dbReference type="ChEBI" id="CHEBI:57461"/>
        <dbReference type="ChEBI" id="CHEBI:57783"/>
        <dbReference type="ChEBI" id="CHEBI:58349"/>
        <dbReference type="ChEBI" id="CHEBI:133309"/>
    </reaction>
    <physiologicalReaction direction="left-to-right" evidence="23">
        <dbReference type="Rhea" id="RHEA:50609"/>
    </physiologicalReaction>
</comment>
<dbReference type="FunFam" id="3.40.50.720:FF:000121">
    <property type="entry name" value="Prostaglandin reductase 2"/>
    <property type="match status" value="1"/>
</dbReference>
<evidence type="ECO:0000256" key="29">
    <source>
        <dbReference type="ARBA" id="ARBA00048591"/>
    </source>
</evidence>
<comment type="similarity">
    <text evidence="2">Belongs to the NADP-dependent oxidoreductase L4BD family.</text>
</comment>
<evidence type="ECO:0000256" key="18">
    <source>
        <dbReference type="ARBA" id="ARBA00032297"/>
    </source>
</evidence>
<dbReference type="InterPro" id="IPR014190">
    <property type="entry name" value="PTGR1"/>
</dbReference>
<dbReference type="GO" id="GO:0032440">
    <property type="term" value="F:2-alkenal reductase [NAD(P)H] activity"/>
    <property type="evidence" value="ECO:0007669"/>
    <property type="project" value="UniProtKB-EC"/>
</dbReference>
<keyword evidence="7" id="KW-0963">Cytoplasm</keyword>
<protein>
    <recommendedName>
        <fullName evidence="6">Prostaglandin reductase 1</fullName>
        <ecNumber evidence="4">1.3.1.48</ecNumber>
        <ecNumber evidence="5">1.3.1.74</ecNumber>
    </recommendedName>
    <alternativeName>
        <fullName evidence="19">15-oxoprostaglandin 13-reductase</fullName>
    </alternativeName>
    <alternativeName>
        <fullName evidence="17">Dithiolethione-inducible gene 1 protein</fullName>
    </alternativeName>
    <alternativeName>
        <fullName evidence="16">Leukotriene B4 12-hydroxydehydrogenase</fullName>
    </alternativeName>
    <alternativeName>
        <fullName evidence="18">NAD(P)H-dependent alkenal/one oxidoreductase</fullName>
    </alternativeName>
</protein>
<keyword evidence="9" id="KW-0597">Phosphoprotein</keyword>
<dbReference type="GO" id="GO:0005737">
    <property type="term" value="C:cytoplasm"/>
    <property type="evidence" value="ECO:0007669"/>
    <property type="project" value="UniProtKB-SubCell"/>
</dbReference>
<dbReference type="InterPro" id="IPR013149">
    <property type="entry name" value="ADH-like_C"/>
</dbReference>
<comment type="catalytic activity">
    <reaction evidence="25">
        <text>dodecanal + NADP(+) = (2E)-dodecenal + NADPH + H(+)</text>
        <dbReference type="Rhea" id="RHEA:50784"/>
        <dbReference type="ChEBI" id="CHEBI:15378"/>
        <dbReference type="ChEBI" id="CHEBI:27836"/>
        <dbReference type="ChEBI" id="CHEBI:57783"/>
        <dbReference type="ChEBI" id="CHEBI:58349"/>
        <dbReference type="ChEBI" id="CHEBI:133741"/>
    </reaction>
    <physiologicalReaction direction="right-to-left" evidence="25">
        <dbReference type="Rhea" id="RHEA:50786"/>
    </physiologicalReaction>
</comment>
<comment type="catalytic activity">
    <reaction evidence="30">
        <text>6-trans-leukotriene B4 + NADP(+) = 12-oxo-(5S)-hydroxy-(6E,8E,10E,14Z)-eicosatetraenoate + NADPH + H(+)</text>
        <dbReference type="Rhea" id="RHEA:51204"/>
        <dbReference type="ChEBI" id="CHEBI:15378"/>
        <dbReference type="ChEBI" id="CHEBI:57783"/>
        <dbReference type="ChEBI" id="CHEBI:58349"/>
        <dbReference type="ChEBI" id="CHEBI:90723"/>
        <dbReference type="ChEBI" id="CHEBI:133974"/>
    </reaction>
    <physiologicalReaction direction="left-to-right" evidence="30">
        <dbReference type="Rhea" id="RHEA:51205"/>
    </physiologicalReaction>
</comment>
<comment type="catalytic activity">
    <reaction evidence="21">
        <text>decanal + NADP(+) = (2E)-decenal + NADPH + H(+)</text>
        <dbReference type="Rhea" id="RHEA:50612"/>
        <dbReference type="ChEBI" id="CHEBI:15378"/>
        <dbReference type="ChEBI" id="CHEBI:31457"/>
        <dbReference type="ChEBI" id="CHEBI:57783"/>
        <dbReference type="ChEBI" id="CHEBI:58349"/>
        <dbReference type="ChEBI" id="CHEBI:133455"/>
    </reaction>
    <physiologicalReaction direction="right-to-left" evidence="21">
        <dbReference type="Rhea" id="RHEA:50614"/>
    </physiologicalReaction>
</comment>
<comment type="subcellular location">
    <subcellularLocation>
        <location evidence="1">Cytoplasm</location>
    </subcellularLocation>
</comment>
<evidence type="ECO:0000256" key="7">
    <source>
        <dbReference type="ARBA" id="ARBA00022490"/>
    </source>
</evidence>
<evidence type="ECO:0000256" key="33">
    <source>
        <dbReference type="ARBA" id="ARBA00049179"/>
    </source>
</evidence>
<dbReference type="PANTHER" id="PTHR43205">
    <property type="entry name" value="PROSTAGLANDIN REDUCTASE"/>
    <property type="match status" value="1"/>
</dbReference>
<dbReference type="OMA" id="MISDYNT"/>
<dbReference type="Gene3D" id="3.90.180.10">
    <property type="entry name" value="Medium-chain alcohol dehydrogenases, catalytic domain"/>
    <property type="match status" value="1"/>
</dbReference>
<dbReference type="Gene3D" id="3.40.50.720">
    <property type="entry name" value="NAD(P)-binding Rossmann-like Domain"/>
    <property type="match status" value="1"/>
</dbReference>
<comment type="catalytic activity">
    <reaction evidence="27">
        <text>13,14-dihydro-15-oxo-PGF2alpha + NADP(+) = 15-oxoprostaglandin F2alpha + NADPH + H(+)</text>
        <dbReference type="Rhea" id="RHEA:50588"/>
        <dbReference type="ChEBI" id="CHEBI:15378"/>
        <dbReference type="ChEBI" id="CHEBI:57783"/>
        <dbReference type="ChEBI" id="CHEBI:58349"/>
        <dbReference type="ChEBI" id="CHEBI:133374"/>
        <dbReference type="ChEBI" id="CHEBI:133409"/>
    </reaction>
    <physiologicalReaction direction="right-to-left" evidence="27">
        <dbReference type="Rhea" id="RHEA:50590"/>
    </physiologicalReaction>
</comment>
<comment type="catalytic activity">
    <reaction evidence="31">
        <text>(5S,12S)-dihydroxy-(6E,10E,12E,14Z)-eicosatetraenoate + NADP(+) = 12-oxo-(5S)-hydroxy-(6E,8E,10E,14Z)-eicosatetraenoate + NADPH + H(+)</text>
        <dbReference type="Rhea" id="RHEA:51212"/>
        <dbReference type="ChEBI" id="CHEBI:15378"/>
        <dbReference type="ChEBI" id="CHEBI:57783"/>
        <dbReference type="ChEBI" id="CHEBI:58349"/>
        <dbReference type="ChEBI" id="CHEBI:133974"/>
        <dbReference type="ChEBI" id="CHEBI:133975"/>
    </reaction>
    <physiologicalReaction direction="left-to-right" evidence="31">
        <dbReference type="Rhea" id="RHEA:51213"/>
    </physiologicalReaction>
</comment>
<evidence type="ECO:0000256" key="22">
    <source>
        <dbReference type="ARBA" id="ARBA00047742"/>
    </source>
</evidence>
<evidence type="ECO:0000256" key="23">
    <source>
        <dbReference type="ARBA" id="ARBA00047871"/>
    </source>
</evidence>
<dbReference type="InterPro" id="IPR041694">
    <property type="entry name" value="ADH_N_2"/>
</dbReference>
<evidence type="ECO:0000256" key="26">
    <source>
        <dbReference type="ARBA" id="ARBA00048066"/>
    </source>
</evidence>
<dbReference type="EMBL" id="UFQT01000047">
    <property type="protein sequence ID" value="SSX18926.1"/>
    <property type="molecule type" value="Genomic_DNA"/>
</dbReference>
<comment type="catalytic activity">
    <reaction evidence="26">
        <text>nonan-2-one + NADP(+) = (3E)-nonen-2-one + NADPH + H(+)</text>
        <dbReference type="Rhea" id="RHEA:50616"/>
        <dbReference type="ChEBI" id="CHEBI:15378"/>
        <dbReference type="ChEBI" id="CHEBI:57783"/>
        <dbReference type="ChEBI" id="CHEBI:58349"/>
        <dbReference type="ChEBI" id="CHEBI:77927"/>
        <dbReference type="ChEBI" id="CHEBI:133457"/>
    </reaction>
    <physiologicalReaction direction="right-to-left" evidence="26">
        <dbReference type="Rhea" id="RHEA:50618"/>
    </physiologicalReaction>
</comment>
<evidence type="ECO:0000256" key="20">
    <source>
        <dbReference type="ARBA" id="ARBA00047461"/>
    </source>
</evidence>
<evidence type="ECO:0000256" key="21">
    <source>
        <dbReference type="ARBA" id="ARBA00047617"/>
    </source>
</evidence>
<comment type="catalytic activity">
    <reaction evidence="22">
        <text>pentan-2-one + NADP(+) = (E)-pent-3-en-2-one + NADPH + H(+)</text>
        <dbReference type="Rhea" id="RHEA:50788"/>
        <dbReference type="ChEBI" id="CHEBI:15378"/>
        <dbReference type="ChEBI" id="CHEBI:16472"/>
        <dbReference type="ChEBI" id="CHEBI:57783"/>
        <dbReference type="ChEBI" id="CHEBI:58349"/>
        <dbReference type="ChEBI" id="CHEBI:145276"/>
    </reaction>
    <physiologicalReaction direction="right-to-left" evidence="22">
        <dbReference type="Rhea" id="RHEA:50790"/>
    </physiologicalReaction>
</comment>
<keyword evidence="10" id="KW-0276">Fatty acid metabolism</keyword>
<proteinExistence type="inferred from homology"/>
<evidence type="ECO:0000256" key="1">
    <source>
        <dbReference type="ARBA" id="ARBA00004496"/>
    </source>
</evidence>
<evidence type="ECO:0000256" key="2">
    <source>
        <dbReference type="ARBA" id="ARBA00010460"/>
    </source>
</evidence>
<keyword evidence="13" id="KW-0560">Oxidoreductase</keyword>
<evidence type="ECO:0000256" key="5">
    <source>
        <dbReference type="ARBA" id="ARBA00012410"/>
    </source>
</evidence>
<organism evidence="36">
    <name type="scientific">Culicoides sonorensis</name>
    <name type="common">Biting midge</name>
    <dbReference type="NCBI Taxonomy" id="179676"/>
    <lineage>
        <taxon>Eukaryota</taxon>
        <taxon>Metazoa</taxon>
        <taxon>Ecdysozoa</taxon>
        <taxon>Arthropoda</taxon>
        <taxon>Hexapoda</taxon>
        <taxon>Insecta</taxon>
        <taxon>Pterygota</taxon>
        <taxon>Neoptera</taxon>
        <taxon>Endopterygota</taxon>
        <taxon>Diptera</taxon>
        <taxon>Nematocera</taxon>
        <taxon>Chironomoidea</taxon>
        <taxon>Ceratopogonidae</taxon>
        <taxon>Ceratopogoninae</taxon>
        <taxon>Culicoides</taxon>
        <taxon>Monoculicoides</taxon>
    </lineage>
</organism>
<accession>A0A336LLS4</accession>